<evidence type="ECO:0000313" key="2">
    <source>
        <dbReference type="EMBL" id="PQJ83546.1"/>
    </source>
</evidence>
<reference evidence="1" key="4">
    <citation type="submission" date="2023-01" db="EMBL/GenBank/DDBJ databases">
        <title>Draft genome sequence of Aliivibrio sifiae strain NBRC 105001.</title>
        <authorList>
            <person name="Sun Q."/>
            <person name="Mori K."/>
        </authorList>
    </citation>
    <scope>NUCLEOTIDE SEQUENCE</scope>
    <source>
        <strain evidence="1">NBRC 105001</strain>
    </source>
</reference>
<name>A0A2S7X170_9GAMM</name>
<proteinExistence type="predicted"/>
<protein>
    <submittedName>
        <fullName evidence="2">Uncharacterized protein</fullName>
    </submittedName>
</protein>
<evidence type="ECO:0000313" key="3">
    <source>
        <dbReference type="Proteomes" id="UP000239273"/>
    </source>
</evidence>
<dbReference type="AlphaFoldDB" id="A0A2S7X170"/>
<evidence type="ECO:0000313" key="4">
    <source>
        <dbReference type="Proteomes" id="UP001156660"/>
    </source>
</evidence>
<dbReference type="Proteomes" id="UP001156660">
    <property type="component" value="Unassembled WGS sequence"/>
</dbReference>
<dbReference type="Proteomes" id="UP000239273">
    <property type="component" value="Unassembled WGS sequence"/>
</dbReference>
<gene>
    <name evidence="2" type="ORF">BTO23_20615</name>
    <name evidence="1" type="ORF">GCM10007855_36930</name>
</gene>
<sequence length="155" mass="17419">MVHQKGLLSVDMLRTLVFLSLFVVLSLSLSSTLSNKIDALSIENHIDALTLEAQHHYAKQVLDSKCLAQPSLDPTELDIELMDKLGTYDIQYDHLAPATPHSLNVSFSFTELNTSAVARYLTPDSRDDTTFYYQRPLGYQRADFQHIDNATGCLQ</sequence>
<reference evidence="2 3" key="2">
    <citation type="submission" date="2016-12" db="EMBL/GenBank/DDBJ databases">
        <title>Diversity of luminous bacteria.</title>
        <authorList>
            <person name="Yoshizawa S."/>
            <person name="Kogure K."/>
        </authorList>
    </citation>
    <scope>NUCLEOTIDE SEQUENCE [LARGE SCALE GENOMIC DNA]</scope>
    <source>
        <strain evidence="2 3">NBRC 105001</strain>
    </source>
</reference>
<reference evidence="1" key="1">
    <citation type="journal article" date="2014" name="Int. J. Syst. Evol. Microbiol.">
        <title>Complete genome of a new Firmicutes species belonging to the dominant human colonic microbiota ('Ruminococcus bicirculans') reveals two chromosomes and a selective capacity to utilize plant glucans.</title>
        <authorList>
            <consortium name="NISC Comparative Sequencing Program"/>
            <person name="Wegmann U."/>
            <person name="Louis P."/>
            <person name="Goesmann A."/>
            <person name="Henrissat B."/>
            <person name="Duncan S.H."/>
            <person name="Flint H.J."/>
        </authorList>
    </citation>
    <scope>NUCLEOTIDE SEQUENCE</scope>
    <source>
        <strain evidence="1">NBRC 105001</strain>
    </source>
</reference>
<accession>A0A2S7X170</accession>
<dbReference type="EMBL" id="BSOU01000014">
    <property type="protein sequence ID" value="GLR76818.1"/>
    <property type="molecule type" value="Genomic_DNA"/>
</dbReference>
<reference evidence="4" key="3">
    <citation type="journal article" date="2019" name="Int. J. Syst. Evol. Microbiol.">
        <title>The Global Catalogue of Microorganisms (GCM) 10K type strain sequencing project: providing services to taxonomists for standard genome sequencing and annotation.</title>
        <authorList>
            <consortium name="The Broad Institute Genomics Platform"/>
            <consortium name="The Broad Institute Genome Sequencing Center for Infectious Disease"/>
            <person name="Wu L."/>
            <person name="Ma J."/>
        </authorList>
    </citation>
    <scope>NUCLEOTIDE SEQUENCE [LARGE SCALE GENOMIC DNA]</scope>
    <source>
        <strain evidence="4">NBRC 105001</strain>
    </source>
</reference>
<keyword evidence="4" id="KW-1185">Reference proteome</keyword>
<evidence type="ECO:0000313" key="1">
    <source>
        <dbReference type="EMBL" id="GLR76818.1"/>
    </source>
</evidence>
<dbReference type="EMBL" id="MSCP01000005">
    <property type="protein sequence ID" value="PQJ83546.1"/>
    <property type="molecule type" value="Genomic_DNA"/>
</dbReference>
<organism evidence="2 3">
    <name type="scientific">Aliivibrio sifiae</name>
    <dbReference type="NCBI Taxonomy" id="566293"/>
    <lineage>
        <taxon>Bacteria</taxon>
        <taxon>Pseudomonadati</taxon>
        <taxon>Pseudomonadota</taxon>
        <taxon>Gammaproteobacteria</taxon>
        <taxon>Vibrionales</taxon>
        <taxon>Vibrionaceae</taxon>
        <taxon>Aliivibrio</taxon>
    </lineage>
</organism>
<comment type="caution">
    <text evidence="2">The sequence shown here is derived from an EMBL/GenBank/DDBJ whole genome shotgun (WGS) entry which is preliminary data.</text>
</comment>